<feature type="binding site" evidence="9">
    <location>
        <position position="134"/>
    </location>
    <ligand>
        <name>NAD(+)</name>
        <dbReference type="ChEBI" id="CHEBI:57540"/>
    </ligand>
</feature>
<feature type="binding site" evidence="8">
    <location>
        <position position="257"/>
    </location>
    <ligand>
        <name>glycerol</name>
        <dbReference type="ChEBI" id="CHEBI:17754"/>
    </ligand>
</feature>
<dbReference type="Gene3D" id="1.20.1090.10">
    <property type="entry name" value="Dehydroquinate synthase-like - alpha domain"/>
    <property type="match status" value="1"/>
</dbReference>
<reference evidence="11 12" key="1">
    <citation type="journal article" date="2015" name="Nat. Commun.">
        <title>Production of butyrate from lysine and the Amadori product fructoselysine by a human gut commensal.</title>
        <authorList>
            <person name="Bui T.P."/>
            <person name="Ritari J."/>
            <person name="Boeren S."/>
            <person name="de Waard P."/>
            <person name="Plugge C.M."/>
            <person name="de Vos W.M."/>
        </authorList>
    </citation>
    <scope>NUCLEOTIDE SEQUENCE [LARGE SCALE GENOMIC DNA]</scope>
    <source>
        <strain evidence="11 12">AF211</strain>
    </source>
</reference>
<dbReference type="RefSeq" id="WP_058116960.1">
    <property type="nucleotide sequence ID" value="NZ_CALICV010000141.1"/>
</dbReference>
<feature type="binding site" evidence="8">
    <location>
        <position position="174"/>
    </location>
    <ligand>
        <name>glycerol</name>
        <dbReference type="ChEBI" id="CHEBI:17754"/>
    </ligand>
</feature>
<dbReference type="Pfam" id="PF00465">
    <property type="entry name" value="Fe-ADH"/>
    <property type="match status" value="1"/>
</dbReference>
<dbReference type="EC" id="1.1.1.6" evidence="5"/>
<feature type="binding site" evidence="8">
    <location>
        <position position="276"/>
    </location>
    <ligand>
        <name>glycerol</name>
        <dbReference type="ChEBI" id="CHEBI:17754"/>
    </ligand>
</feature>
<evidence type="ECO:0000256" key="7">
    <source>
        <dbReference type="ARBA" id="ARBA00049006"/>
    </source>
</evidence>
<comment type="catalytic activity">
    <reaction evidence="7">
        <text>glycerol + NAD(+) = dihydroxyacetone + NADH + H(+)</text>
        <dbReference type="Rhea" id="RHEA:13769"/>
        <dbReference type="ChEBI" id="CHEBI:15378"/>
        <dbReference type="ChEBI" id="CHEBI:16016"/>
        <dbReference type="ChEBI" id="CHEBI:17754"/>
        <dbReference type="ChEBI" id="CHEBI:57540"/>
        <dbReference type="ChEBI" id="CHEBI:57945"/>
        <dbReference type="EC" id="1.1.1.6"/>
    </reaction>
</comment>
<name>A0A0S2W0F7_9FIRM</name>
<evidence type="ECO:0000256" key="3">
    <source>
        <dbReference type="ARBA" id="ARBA00023027"/>
    </source>
</evidence>
<evidence type="ECO:0000256" key="1">
    <source>
        <dbReference type="ARBA" id="ARBA00022723"/>
    </source>
</evidence>
<proteinExistence type="predicted"/>
<evidence type="ECO:0000256" key="5">
    <source>
        <dbReference type="ARBA" id="ARBA00039147"/>
    </source>
</evidence>
<keyword evidence="2 11" id="KW-0560">Oxidoreductase</keyword>
<dbReference type="PANTHER" id="PTHR43616">
    <property type="entry name" value="GLYCEROL DEHYDROGENASE"/>
    <property type="match status" value="1"/>
</dbReference>
<evidence type="ECO:0000256" key="2">
    <source>
        <dbReference type="ARBA" id="ARBA00023002"/>
    </source>
</evidence>
<sequence length="356" mass="38027">MEAVSALKVGCGKFFHGEGVISLLAGEIMRLGGKALLVGGPTSVDRVMDAARESLDAAGVSCVVRRHTDYCTVAWAETYAALARSEGCTVLVGVGGGKCIDEVKCAAHFAGLPIITVPTSIATCVATSMVCIMYNEKGQRAPAVNLSKEVDVCIADTGLIASAPRRTLAAGILDSMAKMPECFHQKKIGSYRDCTLEEYIQVVNSRAIFEFLMGEGRDLYKNGGAARRFQDAVLTNLLHTSIVSGFADGSGQLAVAHATYDFLRTHHTEASYHFLHGEMVAVGLLVQMAYNGSSQEEIQAVRSLMADMHMPLTLADLEYDCSGAQRDFFLQTIAADANITTPADMSLLRAALEEAL</sequence>
<keyword evidence="8" id="KW-0862">Zinc</keyword>
<evidence type="ECO:0000256" key="9">
    <source>
        <dbReference type="PIRSR" id="PIRSR000112-3"/>
    </source>
</evidence>
<dbReference type="Gene3D" id="3.40.50.1970">
    <property type="match status" value="1"/>
</dbReference>
<dbReference type="GO" id="GO:0046872">
    <property type="term" value="F:metal ion binding"/>
    <property type="evidence" value="ECO:0007669"/>
    <property type="project" value="UniProtKB-KW"/>
</dbReference>
<dbReference type="SUPFAM" id="SSF56796">
    <property type="entry name" value="Dehydroquinate synthase-like"/>
    <property type="match status" value="1"/>
</dbReference>
<accession>A0A0S2W0F7</accession>
<keyword evidence="3 9" id="KW-0520">NAD</keyword>
<protein>
    <recommendedName>
        <fullName evidence="6">Glycerol dehydrogenase</fullName>
        <ecNumber evidence="5">1.1.1.6</ecNumber>
    </recommendedName>
</protein>
<evidence type="ECO:0000256" key="8">
    <source>
        <dbReference type="PIRSR" id="PIRSR000112-1"/>
    </source>
</evidence>
<keyword evidence="1 8" id="KW-0479">Metal-binding</keyword>
<dbReference type="InterPro" id="IPR001670">
    <property type="entry name" value="ADH_Fe/GldA"/>
</dbReference>
<evidence type="ECO:0000259" key="10">
    <source>
        <dbReference type="Pfam" id="PF00465"/>
    </source>
</evidence>
<feature type="binding site" evidence="9">
    <location>
        <begin position="97"/>
        <end position="101"/>
    </location>
    <ligand>
        <name>NAD(+)</name>
        <dbReference type="ChEBI" id="CHEBI:57540"/>
    </ligand>
</feature>
<dbReference type="PIRSF" id="PIRSF000112">
    <property type="entry name" value="Glycerol_dehydrogenase"/>
    <property type="match status" value="1"/>
</dbReference>
<keyword evidence="12" id="KW-1185">Reference proteome</keyword>
<dbReference type="EMBL" id="CP011307">
    <property type="protein sequence ID" value="ALP92846.1"/>
    <property type="molecule type" value="Genomic_DNA"/>
</dbReference>
<dbReference type="GO" id="GO:0008888">
    <property type="term" value="F:glycerol dehydrogenase (NAD+) activity"/>
    <property type="evidence" value="ECO:0007669"/>
    <property type="project" value="UniProtKB-EC"/>
</dbReference>
<dbReference type="KEGG" id="ibu:IB211_00451c"/>
<organism evidence="11 12">
    <name type="scientific">Intestinimonas butyriciproducens</name>
    <dbReference type="NCBI Taxonomy" id="1297617"/>
    <lineage>
        <taxon>Bacteria</taxon>
        <taxon>Bacillati</taxon>
        <taxon>Bacillota</taxon>
        <taxon>Clostridia</taxon>
        <taxon>Eubacteriales</taxon>
        <taxon>Intestinimonas</taxon>
    </lineage>
</organism>
<dbReference type="Proteomes" id="UP000064844">
    <property type="component" value="Chromosome"/>
</dbReference>
<feature type="binding site" evidence="9">
    <location>
        <position position="128"/>
    </location>
    <ligand>
        <name>NAD(+)</name>
        <dbReference type="ChEBI" id="CHEBI:57540"/>
    </ligand>
</feature>
<dbReference type="STRING" id="1297617.IB211_00451c"/>
<reference evidence="12" key="2">
    <citation type="submission" date="2015-04" db="EMBL/GenBank/DDBJ databases">
        <title>A butyrogenic pathway from the amino acid lysine in a human gut commensal.</title>
        <authorList>
            <person name="de Vos W.M."/>
            <person name="Bui N.T.P."/>
            <person name="Plugge C.M."/>
            <person name="Ritari J."/>
        </authorList>
    </citation>
    <scope>NUCLEOTIDE SEQUENCE [LARGE SCALE GENOMIC DNA]</scope>
    <source>
        <strain evidence="12">AF211</strain>
    </source>
</reference>
<gene>
    <name evidence="11" type="ORF">IB211_00451c</name>
</gene>
<dbReference type="AlphaFoldDB" id="A0A0S2W0F7"/>
<evidence type="ECO:0000313" key="12">
    <source>
        <dbReference type="Proteomes" id="UP000064844"/>
    </source>
</evidence>
<evidence type="ECO:0000313" key="11">
    <source>
        <dbReference type="EMBL" id="ALP92846.1"/>
    </source>
</evidence>
<evidence type="ECO:0000256" key="6">
    <source>
        <dbReference type="ARBA" id="ARBA00040132"/>
    </source>
</evidence>
<evidence type="ECO:0000256" key="4">
    <source>
        <dbReference type="ARBA" id="ARBA00037918"/>
    </source>
</evidence>
<dbReference type="eggNOG" id="COG0371">
    <property type="taxonomic scope" value="Bacteria"/>
</dbReference>
<comment type="cofactor">
    <cofactor evidence="8">
        <name>Zn(2+)</name>
        <dbReference type="ChEBI" id="CHEBI:29105"/>
    </cofactor>
    <text evidence="8">Binds 1 zinc ion per subunit.</text>
</comment>
<dbReference type="InterPro" id="IPR016205">
    <property type="entry name" value="Glycerol_DH"/>
</dbReference>
<dbReference type="PANTHER" id="PTHR43616:SF5">
    <property type="entry name" value="GLYCEROL DEHYDROGENASE 1"/>
    <property type="match status" value="1"/>
</dbReference>
<feature type="domain" description="Alcohol dehydrogenase iron-type/glycerol dehydrogenase GldA" evidence="10">
    <location>
        <begin position="13"/>
        <end position="156"/>
    </location>
</feature>
<comment type="pathway">
    <text evidence="4">Polyol metabolism; glycerol fermentation; glycerone phosphate from glycerol (oxidative route): step 1/2.</text>
</comment>